<feature type="coiled-coil region" evidence="1">
    <location>
        <begin position="130"/>
        <end position="157"/>
    </location>
</feature>
<evidence type="ECO:0000259" key="3">
    <source>
        <dbReference type="Pfam" id="PF23921"/>
    </source>
</evidence>
<feature type="region of interest" description="Disordered" evidence="2">
    <location>
        <begin position="46"/>
        <end position="71"/>
    </location>
</feature>
<dbReference type="KEGG" id="hdo:MUK72_11930"/>
<evidence type="ECO:0000313" key="6">
    <source>
        <dbReference type="Proteomes" id="UP000830542"/>
    </source>
</evidence>
<evidence type="ECO:0000313" key="7">
    <source>
        <dbReference type="Proteomes" id="UP001500962"/>
    </source>
</evidence>
<dbReference type="Proteomes" id="UP001500962">
    <property type="component" value="Unassembled WGS sequence"/>
</dbReference>
<dbReference type="GeneID" id="71762568"/>
<dbReference type="Pfam" id="PF23921">
    <property type="entry name" value="DUF7260"/>
    <property type="match status" value="1"/>
</dbReference>
<gene>
    <name evidence="4" type="ORF">GCM10008985_12040</name>
    <name evidence="5" type="ORF">MUK72_11930</name>
</gene>
<organism evidence="4 7">
    <name type="scientific">Halococcus dombrowskii</name>
    <dbReference type="NCBI Taxonomy" id="179637"/>
    <lineage>
        <taxon>Archaea</taxon>
        <taxon>Methanobacteriati</taxon>
        <taxon>Methanobacteriota</taxon>
        <taxon>Stenosarchaea group</taxon>
        <taxon>Halobacteria</taxon>
        <taxon>Halobacteriales</taxon>
        <taxon>Halococcaceae</taxon>
        <taxon>Halococcus</taxon>
    </lineage>
</organism>
<feature type="domain" description="DUF7260" evidence="3">
    <location>
        <begin position="5"/>
        <end position="252"/>
    </location>
</feature>
<dbReference type="EMBL" id="CP095005">
    <property type="protein sequence ID" value="UOO94673.1"/>
    <property type="molecule type" value="Genomic_DNA"/>
</dbReference>
<dbReference type="EMBL" id="BAAADN010000019">
    <property type="protein sequence ID" value="GAA0457479.1"/>
    <property type="molecule type" value="Genomic_DNA"/>
</dbReference>
<accession>A0AAV3SF55</accession>
<reference evidence="5" key="2">
    <citation type="submission" date="2022-04" db="EMBL/GenBank/DDBJ databases">
        <title>Sequencing and genomic assembly of Halococcus dombrowskii.</title>
        <authorList>
            <person name="Lim S.W."/>
            <person name="MacLea K.S."/>
        </authorList>
    </citation>
    <scope>NUCLEOTIDE SEQUENCE</scope>
    <source>
        <strain evidence="5">H4</strain>
    </source>
</reference>
<dbReference type="InterPro" id="IPR055684">
    <property type="entry name" value="DUF7260"/>
</dbReference>
<keyword evidence="1" id="KW-0175">Coiled coil</keyword>
<dbReference type="AlphaFoldDB" id="A0AAV3SF55"/>
<protein>
    <recommendedName>
        <fullName evidence="3">DUF7260 domain-containing protein</fullName>
    </recommendedName>
</protein>
<sequence length="263" mass="28649">MTVETHIRQAIDRVHEEQAAIGGKQAAYKRFVTGVEGVAVETPTAQRGGLQTGPAATVAASSSGGSNSRKQVRERFAETVRPHSTADVDDPETLLETIGVELSEQVAMALAPQNMTGFTANLKQGVLSEAAQRRHELRAMERALDREEASLVAANDAIDELLAWIVDANETALTDCGFEALQARHERLDGFHDRCGTIAHERQSLLHATTSVDAQVGITQQELVNCLYDGFPVAYPVLSTIVRVEQICDECQRAIRAHLVRRV</sequence>
<proteinExistence type="predicted"/>
<evidence type="ECO:0000313" key="4">
    <source>
        <dbReference type="EMBL" id="GAA0457479.1"/>
    </source>
</evidence>
<reference evidence="4" key="1">
    <citation type="journal article" date="2014" name="Int. J. Syst. Evol. Microbiol.">
        <title>Complete genome sequence of Corynebacterium casei LMG S-19264T (=DSM 44701T), isolated from a smear-ripened cheese.</title>
        <authorList>
            <consortium name="US DOE Joint Genome Institute (JGI-PGF)"/>
            <person name="Walter F."/>
            <person name="Albersmeier A."/>
            <person name="Kalinowski J."/>
            <person name="Ruckert C."/>
        </authorList>
    </citation>
    <scope>NUCLEOTIDE SEQUENCE</scope>
    <source>
        <strain evidence="4">JCM 12289</strain>
    </source>
</reference>
<feature type="compositionally biased region" description="Low complexity" evidence="2">
    <location>
        <begin position="53"/>
        <end position="68"/>
    </location>
</feature>
<evidence type="ECO:0000313" key="5">
    <source>
        <dbReference type="EMBL" id="UOO94673.1"/>
    </source>
</evidence>
<keyword evidence="6" id="KW-1185">Reference proteome</keyword>
<dbReference type="RefSeq" id="WP_244701018.1">
    <property type="nucleotide sequence ID" value="NZ_BAAADN010000019.1"/>
</dbReference>
<evidence type="ECO:0000256" key="2">
    <source>
        <dbReference type="SAM" id="MobiDB-lite"/>
    </source>
</evidence>
<dbReference type="Proteomes" id="UP000830542">
    <property type="component" value="Chromosome"/>
</dbReference>
<reference evidence="4" key="3">
    <citation type="submission" date="2023-12" db="EMBL/GenBank/DDBJ databases">
        <authorList>
            <person name="Sun Q."/>
            <person name="Inoue M."/>
        </authorList>
    </citation>
    <scope>NUCLEOTIDE SEQUENCE</scope>
    <source>
        <strain evidence="4">JCM 12289</strain>
    </source>
</reference>
<evidence type="ECO:0000256" key="1">
    <source>
        <dbReference type="SAM" id="Coils"/>
    </source>
</evidence>
<name>A0AAV3SF55_HALDO</name>